<keyword evidence="3 6" id="KW-0812">Transmembrane</keyword>
<dbReference type="Pfam" id="PF01810">
    <property type="entry name" value="LysE"/>
    <property type="match status" value="1"/>
</dbReference>
<feature type="transmembrane region" description="Helical" evidence="6">
    <location>
        <begin position="40"/>
        <end position="65"/>
    </location>
</feature>
<comment type="subcellular location">
    <subcellularLocation>
        <location evidence="1">Cell membrane</location>
        <topology evidence="1">Multi-pass membrane protein</topology>
    </subcellularLocation>
</comment>
<keyword evidence="5 6" id="KW-0472">Membrane</keyword>
<keyword evidence="2" id="KW-1003">Cell membrane</keyword>
<dbReference type="Proteomes" id="UP001059934">
    <property type="component" value="Chromosome"/>
</dbReference>
<evidence type="ECO:0000256" key="1">
    <source>
        <dbReference type="ARBA" id="ARBA00004651"/>
    </source>
</evidence>
<evidence type="ECO:0000256" key="4">
    <source>
        <dbReference type="ARBA" id="ARBA00022989"/>
    </source>
</evidence>
<evidence type="ECO:0000256" key="5">
    <source>
        <dbReference type="ARBA" id="ARBA00023136"/>
    </source>
</evidence>
<feature type="transmembrane region" description="Helical" evidence="6">
    <location>
        <begin position="184"/>
        <end position="202"/>
    </location>
</feature>
<keyword evidence="4 6" id="KW-1133">Transmembrane helix</keyword>
<feature type="transmembrane region" description="Helical" evidence="6">
    <location>
        <begin position="6"/>
        <end position="28"/>
    </location>
</feature>
<protein>
    <submittedName>
        <fullName evidence="7">LysE family translocator</fullName>
    </submittedName>
</protein>
<sequence length="204" mass="21479">MTITSALALYTTMIVLALLPGPGVVVVVARALDSGFRQGLATAMGILSGDFIFIALAIFGLAALAEVMGSFFVIIKYAGAAYIIYLGYQLITSGNNDSARPELKPANYSTNYLVGLATSVSNPKVTLFYLSFFPAFLDLENISITDIGLLFFIATFSVGLVMAGYAYVAAKTKSSFAASPRTQYLKYGSGALLIGGGVFVALRS</sequence>
<dbReference type="PANTHER" id="PTHR30086">
    <property type="entry name" value="ARGININE EXPORTER PROTEIN ARGO"/>
    <property type="match status" value="1"/>
</dbReference>
<evidence type="ECO:0000256" key="3">
    <source>
        <dbReference type="ARBA" id="ARBA00022692"/>
    </source>
</evidence>
<dbReference type="PANTHER" id="PTHR30086:SF20">
    <property type="entry name" value="ARGININE EXPORTER PROTEIN ARGO-RELATED"/>
    <property type="match status" value="1"/>
</dbReference>
<evidence type="ECO:0000256" key="2">
    <source>
        <dbReference type="ARBA" id="ARBA00022475"/>
    </source>
</evidence>
<evidence type="ECO:0000256" key="6">
    <source>
        <dbReference type="SAM" id="Phobius"/>
    </source>
</evidence>
<proteinExistence type="predicted"/>
<name>A0ABY5TQ61_9GAMM</name>
<evidence type="ECO:0000313" key="7">
    <source>
        <dbReference type="EMBL" id="UVW35962.1"/>
    </source>
</evidence>
<feature type="transmembrane region" description="Helical" evidence="6">
    <location>
        <begin position="149"/>
        <end position="168"/>
    </location>
</feature>
<keyword evidence="8" id="KW-1185">Reference proteome</keyword>
<organism evidence="7 8">
    <name type="scientific">SAR92 clade bacterium H455</name>
    <dbReference type="NCBI Taxonomy" id="2974818"/>
    <lineage>
        <taxon>Bacteria</taxon>
        <taxon>Pseudomonadati</taxon>
        <taxon>Pseudomonadota</taxon>
        <taxon>Gammaproteobacteria</taxon>
        <taxon>Cellvibrionales</taxon>
        <taxon>Porticoccaceae</taxon>
        <taxon>SAR92 clade</taxon>
    </lineage>
</organism>
<accession>A0ABY5TQ61</accession>
<gene>
    <name evidence="7" type="ORF">NYF23_04975</name>
</gene>
<dbReference type="EMBL" id="CP103416">
    <property type="protein sequence ID" value="UVW35962.1"/>
    <property type="molecule type" value="Genomic_DNA"/>
</dbReference>
<reference evidence="7" key="1">
    <citation type="submission" date="2022-08" db="EMBL/GenBank/DDBJ databases">
        <title>Catabolic pathway analysis in culturable SAR92 clade bacteria reveals their overlooked roles in DMSP degradation in coastal seas.</title>
        <authorList>
            <person name="He X."/>
            <person name="Zhang X."/>
            <person name="Zhang Y."/>
        </authorList>
    </citation>
    <scope>NUCLEOTIDE SEQUENCE</scope>
    <source>
        <strain evidence="7">H455</strain>
    </source>
</reference>
<feature type="transmembrane region" description="Helical" evidence="6">
    <location>
        <begin position="71"/>
        <end position="91"/>
    </location>
</feature>
<evidence type="ECO:0000313" key="8">
    <source>
        <dbReference type="Proteomes" id="UP001059934"/>
    </source>
</evidence>
<dbReference type="InterPro" id="IPR001123">
    <property type="entry name" value="LeuE-type"/>
</dbReference>
<feature type="transmembrane region" description="Helical" evidence="6">
    <location>
        <begin position="112"/>
        <end position="137"/>
    </location>
</feature>